<dbReference type="AlphaFoldDB" id="A0A0C9YSH7"/>
<evidence type="ECO:0000313" key="2">
    <source>
        <dbReference type="EMBL" id="KIK16904.1"/>
    </source>
</evidence>
<sequence length="216" mass="23399">MLTLILSQQMILNRWLQTSLLEAGNLLKHALDVRPASGGIPPPAHGNSVPPPARGNSIPPPNNHQVSQCQKQNQLERTLSSGHQAKRQCKSKSCECEADVPPPAVTTPLEPIPEFDYEVYDDNYAATDFPSGNLQDAMQILTAIGGGNSDVTACNVAEGGEEFDLDNIASSDDDSSSEDSGLDLMQYHPRAVKSMNKYPNPSRERPWGAPALNMIH</sequence>
<dbReference type="Proteomes" id="UP000054018">
    <property type="component" value="Unassembled WGS sequence"/>
</dbReference>
<reference evidence="2 3" key="1">
    <citation type="submission" date="2014-04" db="EMBL/GenBank/DDBJ databases">
        <authorList>
            <consortium name="DOE Joint Genome Institute"/>
            <person name="Kuo A."/>
            <person name="Kohler A."/>
            <person name="Costa M.D."/>
            <person name="Nagy L.G."/>
            <person name="Floudas D."/>
            <person name="Copeland A."/>
            <person name="Barry K.W."/>
            <person name="Cichocki N."/>
            <person name="Veneault-Fourrey C."/>
            <person name="LaButti K."/>
            <person name="Lindquist E.A."/>
            <person name="Lipzen A."/>
            <person name="Lundell T."/>
            <person name="Morin E."/>
            <person name="Murat C."/>
            <person name="Sun H."/>
            <person name="Tunlid A."/>
            <person name="Henrissat B."/>
            <person name="Grigoriev I.V."/>
            <person name="Hibbett D.S."/>
            <person name="Martin F."/>
            <person name="Nordberg H.P."/>
            <person name="Cantor M.N."/>
            <person name="Hua S.X."/>
        </authorList>
    </citation>
    <scope>NUCLEOTIDE SEQUENCE [LARGE SCALE GENOMIC DNA]</scope>
    <source>
        <strain evidence="2 3">441</strain>
    </source>
</reference>
<feature type="region of interest" description="Disordered" evidence="1">
    <location>
        <begin position="37"/>
        <end position="66"/>
    </location>
</feature>
<feature type="region of interest" description="Disordered" evidence="1">
    <location>
        <begin position="194"/>
        <end position="216"/>
    </location>
</feature>
<dbReference type="HOGENOM" id="CLU_1278061_0_0_1"/>
<organism evidence="2 3">
    <name type="scientific">Pisolithus microcarpus 441</name>
    <dbReference type="NCBI Taxonomy" id="765257"/>
    <lineage>
        <taxon>Eukaryota</taxon>
        <taxon>Fungi</taxon>
        <taxon>Dikarya</taxon>
        <taxon>Basidiomycota</taxon>
        <taxon>Agaricomycotina</taxon>
        <taxon>Agaricomycetes</taxon>
        <taxon>Agaricomycetidae</taxon>
        <taxon>Boletales</taxon>
        <taxon>Sclerodermatineae</taxon>
        <taxon>Pisolithaceae</taxon>
        <taxon>Pisolithus</taxon>
    </lineage>
</organism>
<protein>
    <submittedName>
        <fullName evidence="2">Uncharacterized protein</fullName>
    </submittedName>
</protein>
<feature type="compositionally biased region" description="Pro residues" evidence="1">
    <location>
        <begin position="40"/>
        <end position="62"/>
    </location>
</feature>
<reference evidence="3" key="2">
    <citation type="submission" date="2015-01" db="EMBL/GenBank/DDBJ databases">
        <title>Evolutionary Origins and Diversification of the Mycorrhizal Mutualists.</title>
        <authorList>
            <consortium name="DOE Joint Genome Institute"/>
            <consortium name="Mycorrhizal Genomics Consortium"/>
            <person name="Kohler A."/>
            <person name="Kuo A."/>
            <person name="Nagy L.G."/>
            <person name="Floudas D."/>
            <person name="Copeland A."/>
            <person name="Barry K.W."/>
            <person name="Cichocki N."/>
            <person name="Veneault-Fourrey C."/>
            <person name="LaButti K."/>
            <person name="Lindquist E.A."/>
            <person name="Lipzen A."/>
            <person name="Lundell T."/>
            <person name="Morin E."/>
            <person name="Murat C."/>
            <person name="Riley R."/>
            <person name="Ohm R."/>
            <person name="Sun H."/>
            <person name="Tunlid A."/>
            <person name="Henrissat B."/>
            <person name="Grigoriev I.V."/>
            <person name="Hibbett D.S."/>
            <person name="Martin F."/>
        </authorList>
    </citation>
    <scope>NUCLEOTIDE SEQUENCE [LARGE SCALE GENOMIC DNA]</scope>
    <source>
        <strain evidence="3">441</strain>
    </source>
</reference>
<keyword evidence="3" id="KW-1185">Reference proteome</keyword>
<name>A0A0C9YSH7_9AGAM</name>
<dbReference type="EMBL" id="KN833843">
    <property type="protein sequence ID" value="KIK16904.1"/>
    <property type="molecule type" value="Genomic_DNA"/>
</dbReference>
<accession>A0A0C9YSH7</accession>
<evidence type="ECO:0000313" key="3">
    <source>
        <dbReference type="Proteomes" id="UP000054018"/>
    </source>
</evidence>
<proteinExistence type="predicted"/>
<evidence type="ECO:0000256" key="1">
    <source>
        <dbReference type="SAM" id="MobiDB-lite"/>
    </source>
</evidence>
<gene>
    <name evidence="2" type="ORF">PISMIDRAFT_24994</name>
</gene>